<keyword evidence="3" id="KW-0479">Metal-binding</keyword>
<evidence type="ECO:0000256" key="6">
    <source>
        <dbReference type="ARBA" id="ARBA00022833"/>
    </source>
</evidence>
<reference evidence="11 12" key="1">
    <citation type="submission" date="2011-10" db="EMBL/GenBank/DDBJ databases">
        <authorList>
            <person name="Genoscope - CEA"/>
        </authorList>
    </citation>
    <scope>NUCLEOTIDE SEQUENCE [LARGE SCALE GENOMIC DNA]</scope>
    <source>
        <strain evidence="11 12">RCC 1105</strain>
    </source>
</reference>
<dbReference type="PANTHER" id="PTHR23235">
    <property type="entry name" value="KRUEPPEL-LIKE TRANSCRIPTION FACTOR"/>
    <property type="match status" value="1"/>
</dbReference>
<gene>
    <name evidence="11" type="ordered locus">Bathy17g01170</name>
</gene>
<dbReference type="KEGG" id="bpg:Bathy17g01170"/>
<comment type="subcellular location">
    <subcellularLocation>
        <location evidence="1">Nucleus</location>
    </subcellularLocation>
</comment>
<dbReference type="GO" id="GO:0000981">
    <property type="term" value="F:DNA-binding transcription factor activity, RNA polymerase II-specific"/>
    <property type="evidence" value="ECO:0007669"/>
    <property type="project" value="TreeGrafter"/>
</dbReference>
<dbReference type="InterPro" id="IPR036236">
    <property type="entry name" value="Znf_C2H2_sf"/>
</dbReference>
<keyword evidence="12" id="KW-1185">Reference proteome</keyword>
<dbReference type="GO" id="GO:0008270">
    <property type="term" value="F:zinc ion binding"/>
    <property type="evidence" value="ECO:0007669"/>
    <property type="project" value="UniProtKB-KW"/>
</dbReference>
<proteinExistence type="inferred from homology"/>
<dbReference type="FunFam" id="3.30.160.60:FF:000358">
    <property type="entry name" value="zinc finger protein 24"/>
    <property type="match status" value="1"/>
</dbReference>
<organism evidence="11 12">
    <name type="scientific">Bathycoccus prasinos</name>
    <dbReference type="NCBI Taxonomy" id="41875"/>
    <lineage>
        <taxon>Eukaryota</taxon>
        <taxon>Viridiplantae</taxon>
        <taxon>Chlorophyta</taxon>
        <taxon>Mamiellophyceae</taxon>
        <taxon>Mamiellales</taxon>
        <taxon>Bathycoccaceae</taxon>
        <taxon>Bathycoccus</taxon>
    </lineage>
</organism>
<dbReference type="FunFam" id="3.30.160.60:FF:000624">
    <property type="entry name" value="zinc finger protein 697"/>
    <property type="match status" value="1"/>
</dbReference>
<dbReference type="AlphaFoldDB" id="K8FDH8"/>
<feature type="domain" description="C2H2-type" evidence="10">
    <location>
        <begin position="132"/>
        <end position="159"/>
    </location>
</feature>
<dbReference type="SUPFAM" id="SSF57667">
    <property type="entry name" value="beta-beta-alpha zinc fingers"/>
    <property type="match status" value="3"/>
</dbReference>
<dbReference type="Gene3D" id="3.30.160.60">
    <property type="entry name" value="Classic Zinc Finger"/>
    <property type="match status" value="5"/>
</dbReference>
<name>K8FDH8_9CHLO</name>
<protein>
    <submittedName>
        <fullName evidence="11">PREDICTED: similar to Zinc finger protein 271 (Zinc finger protein 7) (HZF7) (Zinc finger protein ZNFphex133) (Epstein-Barr virus-induced zinc finger protein) (ZNF-EB) (CT-ZFP48) (Zinc finger protein)</fullName>
    </submittedName>
</protein>
<dbReference type="PROSITE" id="PS50157">
    <property type="entry name" value="ZINC_FINGER_C2H2_2"/>
    <property type="match status" value="5"/>
</dbReference>
<accession>K8FDH8</accession>
<evidence type="ECO:0000313" key="12">
    <source>
        <dbReference type="Proteomes" id="UP000198341"/>
    </source>
</evidence>
<evidence type="ECO:0000313" key="11">
    <source>
        <dbReference type="EMBL" id="CCO20493.1"/>
    </source>
</evidence>
<feature type="domain" description="C2H2-type" evidence="10">
    <location>
        <begin position="160"/>
        <end position="187"/>
    </location>
</feature>
<dbReference type="FunFam" id="3.30.160.60:FF:001498">
    <property type="entry name" value="Zinc finger protein 404"/>
    <property type="match status" value="1"/>
</dbReference>
<dbReference type="RefSeq" id="XP_007508389.1">
    <property type="nucleotide sequence ID" value="XM_007508327.1"/>
</dbReference>
<keyword evidence="5 8" id="KW-0863">Zinc-finger</keyword>
<dbReference type="GeneID" id="19011074"/>
<dbReference type="GO" id="GO:0000978">
    <property type="term" value="F:RNA polymerase II cis-regulatory region sequence-specific DNA binding"/>
    <property type="evidence" value="ECO:0007669"/>
    <property type="project" value="TreeGrafter"/>
</dbReference>
<dbReference type="OrthoDB" id="3437960at2759"/>
<dbReference type="eggNOG" id="KOG1721">
    <property type="taxonomic scope" value="Eukaryota"/>
</dbReference>
<dbReference type="FunFam" id="3.30.160.60:FF:000744">
    <property type="entry name" value="zinc finger E-box-binding homeobox 1"/>
    <property type="match status" value="1"/>
</dbReference>
<feature type="compositionally biased region" description="Basic and acidic residues" evidence="9">
    <location>
        <begin position="42"/>
        <end position="65"/>
    </location>
</feature>
<keyword evidence="4" id="KW-0677">Repeat</keyword>
<evidence type="ECO:0000256" key="3">
    <source>
        <dbReference type="ARBA" id="ARBA00022723"/>
    </source>
</evidence>
<sequence>MSSRRKNPHPKRAVNARTVLKVKEEQPPVLCSRIPDEDDDLEANHHQIQKEETTFIENKRGRLSREAGLPEDSDRELSPPPPEGKTRKSKRIVEKIQKGIIYDKYKHLRSPILSPGRRRNNGKKGVKRKRGHECDVCEKVFGYPSHLARHMHTHTNEKPYECDVCEKCFSDSGNLKRHKRIHTNEKAYECDVCDKAFRQATHLEIHMRIHTNEKPYECDVCEKRFTQSSSLKRHVRIHTNEKPYECHVCEMRFRRSDHLKYHMRRYH</sequence>
<feature type="compositionally biased region" description="Basic residues" evidence="9">
    <location>
        <begin position="1"/>
        <end position="14"/>
    </location>
</feature>
<feature type="domain" description="C2H2-type" evidence="10">
    <location>
        <begin position="188"/>
        <end position="215"/>
    </location>
</feature>
<dbReference type="GO" id="GO:0005634">
    <property type="term" value="C:nucleus"/>
    <property type="evidence" value="ECO:0007669"/>
    <property type="project" value="UniProtKB-SubCell"/>
</dbReference>
<evidence type="ECO:0000256" key="1">
    <source>
        <dbReference type="ARBA" id="ARBA00004123"/>
    </source>
</evidence>
<feature type="domain" description="C2H2-type" evidence="10">
    <location>
        <begin position="216"/>
        <end position="243"/>
    </location>
</feature>
<comment type="similarity">
    <text evidence="2">Belongs to the krueppel C2H2-type zinc-finger protein family.</text>
</comment>
<dbReference type="Proteomes" id="UP000198341">
    <property type="component" value="Chromosome 17"/>
</dbReference>
<dbReference type="PANTHER" id="PTHR23235:SF120">
    <property type="entry name" value="KRUPPEL-LIKE FACTOR 15"/>
    <property type="match status" value="1"/>
</dbReference>
<evidence type="ECO:0000256" key="5">
    <source>
        <dbReference type="ARBA" id="ARBA00022771"/>
    </source>
</evidence>
<dbReference type="FunFam" id="3.30.160.60:FF:001627">
    <property type="entry name" value="Zinc finger protein 655"/>
    <property type="match status" value="1"/>
</dbReference>
<feature type="domain" description="C2H2-type" evidence="10">
    <location>
        <begin position="244"/>
        <end position="267"/>
    </location>
</feature>
<dbReference type="EMBL" id="FO082262">
    <property type="protein sequence ID" value="CCO20493.1"/>
    <property type="molecule type" value="Genomic_DNA"/>
</dbReference>
<evidence type="ECO:0000256" key="7">
    <source>
        <dbReference type="ARBA" id="ARBA00023242"/>
    </source>
</evidence>
<dbReference type="Pfam" id="PF00096">
    <property type="entry name" value="zf-C2H2"/>
    <property type="match status" value="5"/>
</dbReference>
<evidence type="ECO:0000256" key="9">
    <source>
        <dbReference type="SAM" id="MobiDB-lite"/>
    </source>
</evidence>
<dbReference type="SMART" id="SM00355">
    <property type="entry name" value="ZnF_C2H2"/>
    <property type="match status" value="5"/>
</dbReference>
<keyword evidence="7" id="KW-0539">Nucleus</keyword>
<evidence type="ECO:0000259" key="10">
    <source>
        <dbReference type="PROSITE" id="PS50157"/>
    </source>
</evidence>
<evidence type="ECO:0000256" key="2">
    <source>
        <dbReference type="ARBA" id="ARBA00006991"/>
    </source>
</evidence>
<feature type="region of interest" description="Disordered" evidence="9">
    <location>
        <begin position="1"/>
        <end position="92"/>
    </location>
</feature>
<evidence type="ECO:0000256" key="8">
    <source>
        <dbReference type="PROSITE-ProRule" id="PRU00042"/>
    </source>
</evidence>
<keyword evidence="6" id="KW-0862">Zinc</keyword>
<dbReference type="InterPro" id="IPR013087">
    <property type="entry name" value="Znf_C2H2_type"/>
</dbReference>
<evidence type="ECO:0000256" key="4">
    <source>
        <dbReference type="ARBA" id="ARBA00022737"/>
    </source>
</evidence>
<dbReference type="PROSITE" id="PS00028">
    <property type="entry name" value="ZINC_FINGER_C2H2_1"/>
    <property type="match status" value="5"/>
</dbReference>